<dbReference type="Proteomes" id="UP000008227">
    <property type="component" value="Chromosome X"/>
</dbReference>
<evidence type="ECO:0000313" key="1">
    <source>
        <dbReference type="Ensembl" id="ENSSSCP00000038051.3"/>
    </source>
</evidence>
<accession>A0A287A2A7</accession>
<organism evidence="1 2">
    <name type="scientific">Sus scrofa</name>
    <name type="common">Pig</name>
    <dbReference type="NCBI Taxonomy" id="9823"/>
    <lineage>
        <taxon>Eukaryota</taxon>
        <taxon>Metazoa</taxon>
        <taxon>Chordata</taxon>
        <taxon>Craniata</taxon>
        <taxon>Vertebrata</taxon>
        <taxon>Euteleostomi</taxon>
        <taxon>Mammalia</taxon>
        <taxon>Eutheria</taxon>
        <taxon>Laurasiatheria</taxon>
        <taxon>Artiodactyla</taxon>
        <taxon>Suina</taxon>
        <taxon>Suidae</taxon>
        <taxon>Sus</taxon>
    </lineage>
</organism>
<reference evidence="1" key="3">
    <citation type="submission" date="2025-08" db="UniProtKB">
        <authorList>
            <consortium name="Ensembl"/>
        </authorList>
    </citation>
    <scope>IDENTIFICATION</scope>
</reference>
<dbReference type="STRING" id="9823.ENSSSCP00000038051"/>
<dbReference type="ExpressionAtlas" id="A0A287A2A7">
    <property type="expression patterns" value="baseline"/>
</dbReference>
<dbReference type="Bgee" id="ENSSSCG00000031196">
    <property type="expression patterns" value="Expressed in testis and 4 other cell types or tissues"/>
</dbReference>
<reference evidence="2" key="1">
    <citation type="submission" date="2009-11" db="EMBL/GenBank/DDBJ databases">
        <authorList>
            <consortium name="Porcine genome sequencing project"/>
        </authorList>
    </citation>
    <scope>NUCLEOTIDE SEQUENCE [LARGE SCALE GENOMIC DNA]</scope>
    <source>
        <strain evidence="2">Duroc</strain>
    </source>
</reference>
<reference evidence="1" key="4">
    <citation type="submission" date="2025-09" db="UniProtKB">
        <authorList>
            <consortium name="Ensembl"/>
        </authorList>
    </citation>
    <scope>IDENTIFICATION</scope>
</reference>
<dbReference type="AlphaFoldDB" id="A0A287A2A7"/>
<protein>
    <submittedName>
        <fullName evidence="1">Uncharacterized protein</fullName>
    </submittedName>
</protein>
<keyword evidence="2" id="KW-1185">Reference proteome</keyword>
<evidence type="ECO:0000313" key="2">
    <source>
        <dbReference type="Proteomes" id="UP000008227"/>
    </source>
</evidence>
<dbReference type="InParanoid" id="A0A287A2A7"/>
<name>A0A287A2A7_PIG</name>
<proteinExistence type="predicted"/>
<reference evidence="1" key="2">
    <citation type="journal article" date="2020" name="Gigascience">
        <title>An improved pig reference genome sequence to enable pig genetics and genomics research.</title>
        <authorList>
            <person name="Warr A."/>
            <person name="Affara N."/>
            <person name="Aken B."/>
            <person name="Beiki H."/>
            <person name="Bickhart D.M."/>
            <person name="Billis K."/>
            <person name="Chow W."/>
            <person name="Eory L."/>
            <person name="Finlayson H.A."/>
            <person name="Flicek P."/>
            <person name="Giron C.G."/>
            <person name="Griffin D.K."/>
            <person name="Hall R."/>
            <person name="Hannum G."/>
            <person name="Hourlier T."/>
            <person name="Howe K."/>
            <person name="Hume D.A."/>
            <person name="Izuogu O."/>
            <person name="Kim K."/>
            <person name="Koren S."/>
            <person name="Liu H."/>
            <person name="Manchanda N."/>
            <person name="Martin F.J."/>
            <person name="Nonneman D.J."/>
            <person name="O'Connor R.E."/>
            <person name="Phillippy A.M."/>
            <person name="Rohrer G.A."/>
            <person name="Rosen B.D."/>
            <person name="Rund L.A."/>
            <person name="Sargent C.A."/>
            <person name="Schook L.B."/>
            <person name="Schroeder S.G."/>
            <person name="Schwartz A.S."/>
            <person name="Skinner B.M."/>
            <person name="Talbot R."/>
            <person name="Tseng E."/>
            <person name="Tuggle C.K."/>
            <person name="Watson M."/>
            <person name="Smith T.P.L."/>
            <person name="Archibald A.L."/>
        </authorList>
    </citation>
    <scope>NUCLEOTIDE SEQUENCE [LARGE SCALE GENOMIC DNA]</scope>
    <source>
        <strain evidence="1">Duroc</strain>
    </source>
</reference>
<dbReference type="GeneTree" id="ENSGT00940000160792"/>
<dbReference type="Ensembl" id="ENSSSCT00000048840.3">
    <property type="protein sequence ID" value="ENSSSCP00000038051.3"/>
    <property type="gene ID" value="ENSSSCG00000031196.3"/>
</dbReference>
<sequence length="155" mass="17450">IGLTALSSEKTASLIGQLRNIAKKENCVVASLVRWIRLFLKCCLVRRMQESLLDFPGGFIFIKGVLMHHNQQVFSPCYDEILRDIILPAQAQETQWSLSDSAGPQLLQQGPKREGSAHSWDDVTYGHQSSFFLTIAWTQGCRVQAYKHQMAQSPS</sequence>